<dbReference type="InterPro" id="IPR024311">
    <property type="entry name" value="Lipocalin-like"/>
</dbReference>
<reference evidence="3" key="1">
    <citation type="submission" date="2023-07" db="EMBL/GenBank/DDBJ databases">
        <title>The genome sequence of Rhodocytophaga aerolata KACC 12507.</title>
        <authorList>
            <person name="Zhang X."/>
        </authorList>
    </citation>
    <scope>NUCLEOTIDE SEQUENCE</scope>
    <source>
        <strain evidence="3">KACC 12507</strain>
    </source>
</reference>
<dbReference type="EMBL" id="JAUKPO010000001">
    <property type="protein sequence ID" value="MDO1445331.1"/>
    <property type="molecule type" value="Genomic_DNA"/>
</dbReference>
<evidence type="ECO:0000256" key="1">
    <source>
        <dbReference type="SAM" id="SignalP"/>
    </source>
</evidence>
<protein>
    <submittedName>
        <fullName evidence="3">Lipocalin family protein</fullName>
    </submittedName>
</protein>
<dbReference type="PROSITE" id="PS51257">
    <property type="entry name" value="PROKAR_LIPOPROTEIN"/>
    <property type="match status" value="1"/>
</dbReference>
<keyword evidence="1" id="KW-0732">Signal</keyword>
<evidence type="ECO:0000313" key="4">
    <source>
        <dbReference type="Proteomes" id="UP001168528"/>
    </source>
</evidence>
<evidence type="ECO:0000259" key="2">
    <source>
        <dbReference type="Pfam" id="PF13648"/>
    </source>
</evidence>
<feature type="domain" description="Lipocalin-like" evidence="2">
    <location>
        <begin position="43"/>
        <end position="138"/>
    </location>
</feature>
<comment type="caution">
    <text evidence="3">The sequence shown here is derived from an EMBL/GenBank/DDBJ whole genome shotgun (WGS) entry which is preliminary data.</text>
</comment>
<gene>
    <name evidence="3" type="ORF">Q0590_03665</name>
</gene>
<dbReference type="RefSeq" id="WP_302036121.1">
    <property type="nucleotide sequence ID" value="NZ_JAUKPO010000001.1"/>
</dbReference>
<keyword evidence="4" id="KW-1185">Reference proteome</keyword>
<feature type="chain" id="PRO_5045055151" evidence="1">
    <location>
        <begin position="22"/>
        <end position="160"/>
    </location>
</feature>
<organism evidence="3 4">
    <name type="scientific">Rhodocytophaga aerolata</name>
    <dbReference type="NCBI Taxonomy" id="455078"/>
    <lineage>
        <taxon>Bacteria</taxon>
        <taxon>Pseudomonadati</taxon>
        <taxon>Bacteroidota</taxon>
        <taxon>Cytophagia</taxon>
        <taxon>Cytophagales</taxon>
        <taxon>Rhodocytophagaceae</taxon>
        <taxon>Rhodocytophaga</taxon>
    </lineage>
</organism>
<feature type="signal peptide" evidence="1">
    <location>
        <begin position="1"/>
        <end position="21"/>
    </location>
</feature>
<accession>A0ABT8R0Z2</accession>
<proteinExistence type="predicted"/>
<sequence>MKNFRLLAITLSLLTFFSACKKDDAPIKTKTKSEMISSTSGKQWKLVASTVTYIQDGETETDNMLEDYEACELDDLYIMFADKKYEEREGASKCDPTDSDLMNSGTWELRNNDTELVFTVNGNELVYKVLEISESSIKVEDSLTLADGDKLIFTETYKAQ</sequence>
<name>A0ABT8R0Z2_9BACT</name>
<dbReference type="Proteomes" id="UP001168528">
    <property type="component" value="Unassembled WGS sequence"/>
</dbReference>
<evidence type="ECO:0000313" key="3">
    <source>
        <dbReference type="EMBL" id="MDO1445331.1"/>
    </source>
</evidence>
<dbReference type="Pfam" id="PF13648">
    <property type="entry name" value="Lipocalin_4"/>
    <property type="match status" value="1"/>
</dbReference>